<evidence type="ECO:0000313" key="14">
    <source>
        <dbReference type="Proteomes" id="UP001159427"/>
    </source>
</evidence>
<keyword evidence="5" id="KW-0479">Metal-binding</keyword>
<gene>
    <name evidence="13" type="ORF">PEVE_00039742</name>
</gene>
<dbReference type="PROSITE" id="PS51726">
    <property type="entry name" value="MYST_HAT"/>
    <property type="match status" value="1"/>
</dbReference>
<dbReference type="Gene3D" id="3.40.630.30">
    <property type="match status" value="1"/>
</dbReference>
<sequence>RNGCRCIEFGSFEIDTWYSSPYPEEFQRLRKIYICEFCLKYMKSQTVLRRHVAKCNSRHPPGVEIYRKNGLSIFEVDGKNHKVYCQNLCLLAKLFLDHKTLYYDVEPFLFYVMTTVDSTGCHMIGYFSKVHLTALSPFFDNIAEKKSFLNYNVSCILTLPIYMKQGYGKMLIDFSYLLSKVEGKVGSPEKPLSDLGLISYRSYWKGILLKYLKNFGFDMISIKDISQETALHPSDIVSTLQYLGILKYWKGKHVILRATDLFDDYEKKVAARPPEYQEIDPSCLSWVPPTAQDAKP</sequence>
<dbReference type="EMBL" id="CALNXI010000706">
    <property type="protein sequence ID" value="CAH3037472.1"/>
    <property type="molecule type" value="Genomic_DNA"/>
</dbReference>
<dbReference type="Pfam" id="PF17772">
    <property type="entry name" value="zf-MYST"/>
    <property type="match status" value="1"/>
</dbReference>
<keyword evidence="7" id="KW-0862">Zinc</keyword>
<feature type="non-terminal residue" evidence="13">
    <location>
        <position position="1"/>
    </location>
</feature>
<evidence type="ECO:0000259" key="12">
    <source>
        <dbReference type="PROSITE" id="PS51726"/>
    </source>
</evidence>
<dbReference type="Gene3D" id="3.30.60.60">
    <property type="entry name" value="N-acetyl transferase-like"/>
    <property type="match status" value="1"/>
</dbReference>
<evidence type="ECO:0000256" key="4">
    <source>
        <dbReference type="ARBA" id="ARBA00022679"/>
    </source>
</evidence>
<evidence type="ECO:0000256" key="8">
    <source>
        <dbReference type="ARBA" id="ARBA00022853"/>
    </source>
</evidence>
<keyword evidence="14" id="KW-1185">Reference proteome</keyword>
<name>A0ABN8MZJ1_9CNID</name>
<comment type="subcellular location">
    <subcellularLocation>
        <location evidence="1 11">Nucleus</location>
    </subcellularLocation>
</comment>
<dbReference type="InterPro" id="IPR002717">
    <property type="entry name" value="HAT_MYST-type"/>
</dbReference>
<comment type="similarity">
    <text evidence="2 11">Belongs to the MYST (SAS/MOZ) family.</text>
</comment>
<reference evidence="13 14" key="1">
    <citation type="submission" date="2022-05" db="EMBL/GenBank/DDBJ databases">
        <authorList>
            <consortium name="Genoscope - CEA"/>
            <person name="William W."/>
        </authorList>
    </citation>
    <scope>NUCLEOTIDE SEQUENCE [LARGE SCALE GENOMIC DNA]</scope>
</reference>
<organism evidence="13 14">
    <name type="scientific">Porites evermanni</name>
    <dbReference type="NCBI Taxonomy" id="104178"/>
    <lineage>
        <taxon>Eukaryota</taxon>
        <taxon>Metazoa</taxon>
        <taxon>Cnidaria</taxon>
        <taxon>Anthozoa</taxon>
        <taxon>Hexacorallia</taxon>
        <taxon>Scleractinia</taxon>
        <taxon>Fungiina</taxon>
        <taxon>Poritidae</taxon>
        <taxon>Porites</taxon>
    </lineage>
</organism>
<evidence type="ECO:0000256" key="11">
    <source>
        <dbReference type="RuleBase" id="RU361211"/>
    </source>
</evidence>
<keyword evidence="9" id="KW-0007">Acetylation</keyword>
<comment type="catalytic activity">
    <reaction evidence="11">
        <text>L-lysyl-[protein] + acetyl-CoA = N(6)-acetyl-L-lysyl-[protein] + CoA + H(+)</text>
        <dbReference type="Rhea" id="RHEA:45948"/>
        <dbReference type="Rhea" id="RHEA-COMP:9752"/>
        <dbReference type="Rhea" id="RHEA-COMP:10731"/>
        <dbReference type="ChEBI" id="CHEBI:15378"/>
        <dbReference type="ChEBI" id="CHEBI:29969"/>
        <dbReference type="ChEBI" id="CHEBI:57287"/>
        <dbReference type="ChEBI" id="CHEBI:57288"/>
        <dbReference type="ChEBI" id="CHEBI:61930"/>
        <dbReference type="EC" id="2.3.1.48"/>
    </reaction>
</comment>
<evidence type="ECO:0000256" key="1">
    <source>
        <dbReference type="ARBA" id="ARBA00004123"/>
    </source>
</evidence>
<evidence type="ECO:0000256" key="10">
    <source>
        <dbReference type="ARBA" id="ARBA00023242"/>
    </source>
</evidence>
<dbReference type="SUPFAM" id="SSF55729">
    <property type="entry name" value="Acyl-CoA N-acyltransferases (Nat)"/>
    <property type="match status" value="1"/>
</dbReference>
<dbReference type="Proteomes" id="UP001159427">
    <property type="component" value="Unassembled WGS sequence"/>
</dbReference>
<evidence type="ECO:0000256" key="9">
    <source>
        <dbReference type="ARBA" id="ARBA00022990"/>
    </source>
</evidence>
<dbReference type="InterPro" id="IPR040706">
    <property type="entry name" value="Zf-MYST"/>
</dbReference>
<dbReference type="InterPro" id="IPR050603">
    <property type="entry name" value="MYST_HAT"/>
</dbReference>
<evidence type="ECO:0000256" key="7">
    <source>
        <dbReference type="ARBA" id="ARBA00022833"/>
    </source>
</evidence>
<evidence type="ECO:0000256" key="5">
    <source>
        <dbReference type="ARBA" id="ARBA00022723"/>
    </source>
</evidence>
<keyword evidence="8" id="KW-0156">Chromatin regulator</keyword>
<keyword evidence="10 11" id="KW-0539">Nucleus</keyword>
<keyword evidence="4" id="KW-0808">Transferase</keyword>
<evidence type="ECO:0000313" key="13">
    <source>
        <dbReference type="EMBL" id="CAH3037472.1"/>
    </source>
</evidence>
<dbReference type="Pfam" id="PF01853">
    <property type="entry name" value="MOZ_SAS"/>
    <property type="match status" value="1"/>
</dbReference>
<evidence type="ECO:0000256" key="3">
    <source>
        <dbReference type="ARBA" id="ARBA00013184"/>
    </source>
</evidence>
<dbReference type="PANTHER" id="PTHR10615:SF161">
    <property type="entry name" value="HISTONE ACETYLTRANSFERASE KAT7"/>
    <property type="match status" value="1"/>
</dbReference>
<evidence type="ECO:0000256" key="2">
    <source>
        <dbReference type="ARBA" id="ARBA00010107"/>
    </source>
</evidence>
<comment type="caution">
    <text evidence="13">The sequence shown here is derived from an EMBL/GenBank/DDBJ whole genome shotgun (WGS) entry which is preliminary data.</text>
</comment>
<dbReference type="InterPro" id="IPR016181">
    <property type="entry name" value="Acyl_CoA_acyltransferase"/>
</dbReference>
<keyword evidence="6" id="KW-0863">Zinc-finger</keyword>
<feature type="domain" description="MYST-type HAT" evidence="12">
    <location>
        <begin position="1"/>
        <end position="288"/>
    </location>
</feature>
<dbReference type="InterPro" id="IPR036388">
    <property type="entry name" value="WH-like_DNA-bd_sf"/>
</dbReference>
<dbReference type="EC" id="2.3.1.48" evidence="3 11"/>
<dbReference type="Gene3D" id="1.10.10.10">
    <property type="entry name" value="Winged helix-like DNA-binding domain superfamily/Winged helix DNA-binding domain"/>
    <property type="match status" value="1"/>
</dbReference>
<protein>
    <recommendedName>
        <fullName evidence="3 11">Histone acetyltransferase</fullName>
        <ecNumber evidence="3 11">2.3.1.48</ecNumber>
    </recommendedName>
</protein>
<proteinExistence type="inferred from homology"/>
<dbReference type="PANTHER" id="PTHR10615">
    <property type="entry name" value="HISTONE ACETYLTRANSFERASE"/>
    <property type="match status" value="1"/>
</dbReference>
<evidence type="ECO:0000256" key="6">
    <source>
        <dbReference type="ARBA" id="ARBA00022771"/>
    </source>
</evidence>
<accession>A0ABN8MZJ1</accession>